<keyword evidence="3" id="KW-1185">Reference proteome</keyword>
<evidence type="ECO:0000313" key="2">
    <source>
        <dbReference type="EMBL" id="TDP58669.1"/>
    </source>
</evidence>
<reference evidence="2 3" key="1">
    <citation type="submission" date="2019-03" db="EMBL/GenBank/DDBJ databases">
        <title>Genomic Encyclopedia of Archaeal and Bacterial Type Strains, Phase II (KMG-II): from individual species to whole genera.</title>
        <authorList>
            <person name="Goeker M."/>
        </authorList>
    </citation>
    <scope>NUCLEOTIDE SEQUENCE [LARGE SCALE GENOMIC DNA]</scope>
    <source>
        <strain evidence="2 3">DSM 25687</strain>
    </source>
</reference>
<dbReference type="AlphaFoldDB" id="A0A4R6QBJ6"/>
<dbReference type="RefSeq" id="WP_133533167.1">
    <property type="nucleotide sequence ID" value="NZ_SNXR01000014.1"/>
</dbReference>
<keyword evidence="1" id="KW-0732">Signal</keyword>
<dbReference type="EMBL" id="SNXR01000014">
    <property type="protein sequence ID" value="TDP58669.1"/>
    <property type="molecule type" value="Genomic_DNA"/>
</dbReference>
<name>A0A4R6QBJ6_9FLAO</name>
<comment type="caution">
    <text evidence="2">The sequence shown here is derived from an EMBL/GenBank/DDBJ whole genome shotgun (WGS) entry which is preliminary data.</text>
</comment>
<protein>
    <recommendedName>
        <fullName evidence="4">Tetratricopeptide repeat protein</fullName>
    </recommendedName>
</protein>
<dbReference type="OrthoDB" id="1522899at2"/>
<sequence length="426" mass="48242">MRTFFSLTVLLLSFISNAQKVDCSLKTKEYQDFIIALDFEQALSSWETVQKNCPKQSEELYTDGQKILQFKIDNAQSPEEKEKLVRQAIKVYDQFNKNFPLASQDFEIKKAILLLNSNVGSEDEILSLLNNGFKNASDKITDANAIFSYFKLNVAKLKTEDKTFTIDGVLEKYFQTNTLLSKLEISNPDKKEEYQAALRRVKIEGRAVATCENLTAYLEKRLPENSENPSWLATSLNVLITKCSSQPIFMTLASKLYLNEVTAESAGFIALASLKNRNFEDAKKYYEQAAELETNPSEKAKIYYNTAVGLYSSDLINSKKQLEKALKADPKFVKAYIFLAQLYSNNAEKCGKTPFEKKAIHNLAIYTANKVLAIDPKMRTNIESLTTGFSKKALTMDEIAKAKLFGKKYTITGCDINETFTFPDKK</sequence>
<dbReference type="SUPFAM" id="SSF48452">
    <property type="entry name" value="TPR-like"/>
    <property type="match status" value="1"/>
</dbReference>
<dbReference type="Proteomes" id="UP000295260">
    <property type="component" value="Unassembled WGS sequence"/>
</dbReference>
<evidence type="ECO:0008006" key="4">
    <source>
        <dbReference type="Google" id="ProtNLM"/>
    </source>
</evidence>
<feature type="chain" id="PRO_5020267862" description="Tetratricopeptide repeat protein" evidence="1">
    <location>
        <begin position="19"/>
        <end position="426"/>
    </location>
</feature>
<organism evidence="2 3">
    <name type="scientific">Flavobacterium dankookense</name>
    <dbReference type="NCBI Taxonomy" id="706186"/>
    <lineage>
        <taxon>Bacteria</taxon>
        <taxon>Pseudomonadati</taxon>
        <taxon>Bacteroidota</taxon>
        <taxon>Flavobacteriia</taxon>
        <taxon>Flavobacteriales</taxon>
        <taxon>Flavobacteriaceae</taxon>
        <taxon>Flavobacterium</taxon>
    </lineage>
</organism>
<proteinExistence type="predicted"/>
<evidence type="ECO:0000313" key="3">
    <source>
        <dbReference type="Proteomes" id="UP000295260"/>
    </source>
</evidence>
<gene>
    <name evidence="2" type="ORF">BC748_1896</name>
</gene>
<dbReference type="InterPro" id="IPR011990">
    <property type="entry name" value="TPR-like_helical_dom_sf"/>
</dbReference>
<evidence type="ECO:0000256" key="1">
    <source>
        <dbReference type="SAM" id="SignalP"/>
    </source>
</evidence>
<dbReference type="Gene3D" id="1.25.40.10">
    <property type="entry name" value="Tetratricopeptide repeat domain"/>
    <property type="match status" value="1"/>
</dbReference>
<accession>A0A4R6QBJ6</accession>
<feature type="signal peptide" evidence="1">
    <location>
        <begin position="1"/>
        <end position="18"/>
    </location>
</feature>